<dbReference type="InterPro" id="IPR029033">
    <property type="entry name" value="His_PPase_superfam"/>
</dbReference>
<protein>
    <recommendedName>
        <fullName evidence="7">6-phosphofructo-2-kinase domain-containing protein</fullName>
    </recommendedName>
</protein>
<keyword evidence="9" id="KW-1185">Reference proteome</keyword>
<dbReference type="FunCoup" id="A0A482XDC1">
    <property type="interactions" value="808"/>
</dbReference>
<dbReference type="PRINTS" id="PR00991">
    <property type="entry name" value="6PFRUCTKNASE"/>
</dbReference>
<feature type="region of interest" description="Disordered" evidence="6">
    <location>
        <begin position="1"/>
        <end position="22"/>
    </location>
</feature>
<dbReference type="GO" id="GO:0003873">
    <property type="term" value="F:6-phosphofructo-2-kinase activity"/>
    <property type="evidence" value="ECO:0007669"/>
    <property type="project" value="InterPro"/>
</dbReference>
<dbReference type="Gene3D" id="3.40.50.1240">
    <property type="entry name" value="Phosphoglycerate mutase-like"/>
    <property type="match status" value="1"/>
</dbReference>
<keyword evidence="2" id="KW-0547">Nucleotide-binding</keyword>
<dbReference type="SMR" id="A0A482XDC1"/>
<dbReference type="FunFam" id="3.40.50.1240:FF:000001">
    <property type="entry name" value="6-phosphofructo-2-kinase/fructose-2, 6-bisphosphatase 3 isoform 2"/>
    <property type="match status" value="1"/>
</dbReference>
<dbReference type="SUPFAM" id="SSF53254">
    <property type="entry name" value="Phosphoglycerate mutase-like"/>
    <property type="match status" value="1"/>
</dbReference>
<dbReference type="GO" id="GO:0004331">
    <property type="term" value="F:fructose-2,6-bisphosphate 2-phosphatase activity"/>
    <property type="evidence" value="ECO:0007669"/>
    <property type="project" value="TreeGrafter"/>
</dbReference>
<dbReference type="OrthoDB" id="267323at2759"/>
<accession>A0A482XDC1</accession>
<dbReference type="GO" id="GO:0005829">
    <property type="term" value="C:cytosol"/>
    <property type="evidence" value="ECO:0007669"/>
    <property type="project" value="TreeGrafter"/>
</dbReference>
<dbReference type="Proteomes" id="UP000291343">
    <property type="component" value="Unassembled WGS sequence"/>
</dbReference>
<dbReference type="Gene3D" id="3.40.50.300">
    <property type="entry name" value="P-loop containing nucleotide triphosphate hydrolases"/>
    <property type="match status" value="1"/>
</dbReference>
<keyword evidence="3" id="KW-0067">ATP-binding</keyword>
<dbReference type="GO" id="GO:0006003">
    <property type="term" value="P:fructose 2,6-bisphosphate metabolic process"/>
    <property type="evidence" value="ECO:0007669"/>
    <property type="project" value="InterPro"/>
</dbReference>
<dbReference type="PANTHER" id="PTHR10606">
    <property type="entry name" value="6-PHOSPHOFRUCTO-2-KINASE/FRUCTOSE-2,6-BISPHOSPHATASE"/>
    <property type="match status" value="1"/>
</dbReference>
<evidence type="ECO:0000256" key="6">
    <source>
        <dbReference type="SAM" id="MobiDB-lite"/>
    </source>
</evidence>
<evidence type="ECO:0000256" key="2">
    <source>
        <dbReference type="ARBA" id="ARBA00022741"/>
    </source>
</evidence>
<dbReference type="InterPro" id="IPR003094">
    <property type="entry name" value="6Pfruct_kin"/>
</dbReference>
<dbReference type="EMBL" id="QKKF02012754">
    <property type="protein sequence ID" value="RZF43488.1"/>
    <property type="molecule type" value="Genomic_DNA"/>
</dbReference>
<comment type="caution">
    <text evidence="8">The sequence shown here is derived from an EMBL/GenBank/DDBJ whole genome shotgun (WGS) entry which is preliminary data.</text>
</comment>
<feature type="binding site" evidence="5">
    <location>
        <begin position="258"/>
        <end position="265"/>
    </location>
    <ligand>
        <name>substrate</name>
    </ligand>
</feature>
<dbReference type="Pfam" id="PF01591">
    <property type="entry name" value="6PF2K"/>
    <property type="match status" value="1"/>
</dbReference>
<evidence type="ECO:0000256" key="1">
    <source>
        <dbReference type="ARBA" id="ARBA00008408"/>
    </source>
</evidence>
<dbReference type="InterPro" id="IPR013079">
    <property type="entry name" value="6Phosfructo_kin"/>
</dbReference>
<name>A0A482XDC1_LAOST</name>
<dbReference type="CDD" id="cd07067">
    <property type="entry name" value="HP_PGM_like"/>
    <property type="match status" value="1"/>
</dbReference>
<evidence type="ECO:0000259" key="7">
    <source>
        <dbReference type="Pfam" id="PF01591"/>
    </source>
</evidence>
<evidence type="ECO:0000256" key="5">
    <source>
        <dbReference type="PIRSR" id="PIRSR613078-2"/>
    </source>
</evidence>
<dbReference type="InParanoid" id="A0A482XDC1"/>
<feature type="active site" description="Tele-phosphohistidine intermediate" evidence="4">
    <location>
        <position position="259"/>
    </location>
</feature>
<sequence>MAPEPLGVSHLKNKDDSDEEKDVNYSWTSAPYHAVGRRFSPLVVALVGLPARGKTVLAHKLQRFLSWKGHSVRVFSVSNYRRKHIELYNSHDLFRADNKEAYEIRKQSAREAMEDTSDWLKSHGDIAILDGTNVTEEARSHVNDYFVKKYGFRIMFVECVCDDEYIISQNIKDILQFSKDYEEMSSEKALDDLLRKIEHYMDVYETINKKSEAQYSYIKFFNAGEEVSMNKINGPGLGDIVTFISNFKPQSKTLYFSRHGESENNVLGKIGGDADLSPRGATYATALAKHMNDASIANLRVWTSHKKRTIQTAQNIIAPKEHLAALDELDAGVCEGLTYEEMQEKYPQEFAWRDQDKLRYRYPWGESYIDIMNRLEQVILELERDENLLVISHQAVLRCILGYFLDKNLDELPYINVPLHTIIKLTTEGYKCRLEFIKLNVECVDTYRKQPKTISTSRTTEEALKTVPYHLEELNDLWNLMKDSPLTSDLFKP</sequence>
<reference evidence="8 9" key="1">
    <citation type="journal article" date="2017" name="Gigascience">
        <title>Genome sequence of the small brown planthopper, Laodelphax striatellus.</title>
        <authorList>
            <person name="Zhu J."/>
            <person name="Jiang F."/>
            <person name="Wang X."/>
            <person name="Yang P."/>
            <person name="Bao Y."/>
            <person name="Zhao W."/>
            <person name="Wang W."/>
            <person name="Lu H."/>
            <person name="Wang Q."/>
            <person name="Cui N."/>
            <person name="Li J."/>
            <person name="Chen X."/>
            <person name="Luo L."/>
            <person name="Yu J."/>
            <person name="Kang L."/>
            <person name="Cui F."/>
        </authorList>
    </citation>
    <scope>NUCLEOTIDE SEQUENCE [LARGE SCALE GENOMIC DNA]</scope>
    <source>
        <strain evidence="8">Lst14</strain>
    </source>
</reference>
<gene>
    <name evidence="8" type="ORF">LSTR_LSTR001749</name>
</gene>
<organism evidence="8 9">
    <name type="scientific">Laodelphax striatellus</name>
    <name type="common">Small brown planthopper</name>
    <name type="synonym">Delphax striatella</name>
    <dbReference type="NCBI Taxonomy" id="195883"/>
    <lineage>
        <taxon>Eukaryota</taxon>
        <taxon>Metazoa</taxon>
        <taxon>Ecdysozoa</taxon>
        <taxon>Arthropoda</taxon>
        <taxon>Hexapoda</taxon>
        <taxon>Insecta</taxon>
        <taxon>Pterygota</taxon>
        <taxon>Neoptera</taxon>
        <taxon>Paraneoptera</taxon>
        <taxon>Hemiptera</taxon>
        <taxon>Auchenorrhyncha</taxon>
        <taxon>Fulgoroidea</taxon>
        <taxon>Delphacidae</taxon>
        <taxon>Criomorphinae</taxon>
        <taxon>Laodelphax</taxon>
    </lineage>
</organism>
<dbReference type="FunFam" id="3.40.50.300:FF:000644">
    <property type="entry name" value="GpmB, Fructose-2,6-bisphosphatase"/>
    <property type="match status" value="1"/>
</dbReference>
<evidence type="ECO:0000256" key="4">
    <source>
        <dbReference type="PIRSR" id="PIRSR613078-1"/>
    </source>
</evidence>
<feature type="binding site" evidence="5">
    <location>
        <position position="308"/>
    </location>
    <ligand>
        <name>substrate</name>
    </ligand>
</feature>
<comment type="similarity">
    <text evidence="1">In the C-terminal section; belongs to the phosphoglycerate mutase family.</text>
</comment>
<dbReference type="Pfam" id="PF00300">
    <property type="entry name" value="His_Phos_1"/>
    <property type="match status" value="1"/>
</dbReference>
<dbReference type="InterPro" id="IPR013078">
    <property type="entry name" value="His_Pase_superF_clade-1"/>
</dbReference>
<evidence type="ECO:0000256" key="3">
    <source>
        <dbReference type="ARBA" id="ARBA00022840"/>
    </source>
</evidence>
<dbReference type="AlphaFoldDB" id="A0A482XDC1"/>
<feature type="domain" description="6-phosphofructo-2-kinase" evidence="7">
    <location>
        <begin position="40"/>
        <end position="249"/>
    </location>
</feature>
<dbReference type="GO" id="GO:0006000">
    <property type="term" value="P:fructose metabolic process"/>
    <property type="evidence" value="ECO:0007669"/>
    <property type="project" value="InterPro"/>
</dbReference>
<feature type="active site" description="Proton donor/acceptor" evidence="4">
    <location>
        <position position="328"/>
    </location>
</feature>
<dbReference type="GO" id="GO:0005524">
    <property type="term" value="F:ATP binding"/>
    <property type="evidence" value="ECO:0007669"/>
    <property type="project" value="UniProtKB-KW"/>
</dbReference>
<dbReference type="SUPFAM" id="SSF52540">
    <property type="entry name" value="P-loop containing nucleoside triphosphate hydrolases"/>
    <property type="match status" value="1"/>
</dbReference>
<evidence type="ECO:0000313" key="8">
    <source>
        <dbReference type="EMBL" id="RZF43488.1"/>
    </source>
</evidence>
<dbReference type="SMART" id="SM00855">
    <property type="entry name" value="PGAM"/>
    <property type="match status" value="1"/>
</dbReference>
<dbReference type="PIRSF" id="PIRSF000709">
    <property type="entry name" value="6PFK_2-Ptase"/>
    <property type="match status" value="1"/>
</dbReference>
<dbReference type="STRING" id="195883.A0A482XDC1"/>
<dbReference type="PANTHER" id="PTHR10606:SF65">
    <property type="entry name" value="6-PHOSPHOFRUCTO-2-KINASE_FRUCTOSE-2, 6-BISPHOSPHATASE-LIKE PROTEIN"/>
    <property type="match status" value="1"/>
</dbReference>
<proteinExistence type="inferred from homology"/>
<dbReference type="InterPro" id="IPR027417">
    <property type="entry name" value="P-loop_NTPase"/>
</dbReference>
<evidence type="ECO:0000313" key="9">
    <source>
        <dbReference type="Proteomes" id="UP000291343"/>
    </source>
</evidence>